<feature type="region of interest" description="Disordered" evidence="2">
    <location>
        <begin position="140"/>
        <end position="316"/>
    </location>
</feature>
<feature type="region of interest" description="Disordered" evidence="2">
    <location>
        <begin position="1727"/>
        <end position="1818"/>
    </location>
</feature>
<feature type="region of interest" description="Disordered" evidence="2">
    <location>
        <begin position="548"/>
        <end position="598"/>
    </location>
</feature>
<feature type="compositionally biased region" description="Basic and acidic residues" evidence="2">
    <location>
        <begin position="1314"/>
        <end position="1332"/>
    </location>
</feature>
<feature type="region of interest" description="Disordered" evidence="2">
    <location>
        <begin position="1127"/>
        <end position="1148"/>
    </location>
</feature>
<feature type="coiled-coil region" evidence="1">
    <location>
        <begin position="700"/>
        <end position="727"/>
    </location>
</feature>
<evidence type="ECO:0000313" key="4">
    <source>
        <dbReference type="Proteomes" id="UP000028840"/>
    </source>
</evidence>
<dbReference type="VEuPathDB" id="ToxoDB:TGVAND_290310"/>
<sequence>MAAVAASVRLRSASLAEGVTSAAPSEENSLPAVAPRETRDLLAVLLMSPSPISVVEGLFASGADGTAADSATVSNVQKVLTTLTLQQASRAEELRNLIGLRYLSFLHSTASLQAMIEAASDLDRHASRVCAIFQDLCSREEDREGGEAEEQLSPERARLSPARRDRGDVHGGAPQDAASAGETCRRGGGSERRVHGESAPRSSRREEGDDGGTSSSRFSNAFRKREAEEGDVTDSFFLEATPLDSWIDEDGRPPRPSRSGLLPQQTTFDGDAWRRESRDSTCLSPASAPPTLASAFGPRRQKGVEGRRTLDSGTRPQPLQRLLQGMQVQLGTTSRFWRFIREASFLRAFRLLCVDLPAQQRNLAETLDAIQRRVCSRQSHLHKTREGLSGMLESGERAGCWGTVSDLVGDCRAILNQAREDEALLLQMLYTYTLQSLAAPLLSSRTALQAFATLLLLPDNATDPSSPSSSVGVSASCDVEDKTITSVPGAFWVSVSRLSSLIEVLFSCRNEALYRLRAFPSVSGVSPEPPEGSDRPLQRVRLCPVCRREEGRQSGEETQSGGRASLRPASLSTRPAPDSSGSSNNVEDDCEDMGKHASGDIPEKPGSCLACTLHKVLFAFESSVATAGLLFFSCDSSRAADGPPSSSLEISSPSSFAVIASARAALCAPSEDGADSASPASLCERKETFSCMFPQKPPEVSVAEARLAAAEKELSALAQALSASSEAARGLSPECSALSASLARTPCGETPKPGDAFRDPASSGSLASLLLSRFARFWARWRKESLLSVACVLEDGRKRGALQTCRDVQAVWAAVLRRLDATRAPFLSAPCSPPRVKAAGSTVDLEDDSKQGGVSEIAQRRLMWGEQWKRYIQALLPSAASSFTSREASEETAAGACLRNSQSEEQGAAERNTRWDLVTAEAAELCRRLCEDLLRDQVERRLSWSPSDAATDLLSRPKGRRVSPHKETPSLRSSNGFGAAAGPLAETGVSEAAQARFAHWFRAFNAAFSDILNDAESISFPQGSSAVTEESGRSEEPLSSDCVDPTRHVLLRALLSRVDADLQTSILQALTSSSSSSSSSSSAFPLPSHPPSLASSVSSAFPFFLDASPLAPDRAAGWGEKGRSLELLLSPSESRTGGRGNGGEDEAEPLDHRAAPHFTARSSAFFPSTRLSLPSRGLPQLCFNSFANFLSRSLEERQPEDIEAEARSSVKENAARLRHLRKNAALAREVYTTMCAGSVAAFSLAALEILKPISAAFRQALGRAVLLEDAGLRTRSTGGVHTLGGAMRPSDIASESLLQEALRRRHPGGAGSHSKVERGESREAKKTEDPHASVDALASESCMLRCPREPSAATMQMVMRLNAEASKLLDCLGIHPLFSPSSCSSSSSIFLVVFKVVAGDVLADIVEDVLSAMSPDSLHSQHSASSPSCCAVSLSGVSQLLFDTYVMLSVFKPSPFPSVLLRLLELRQKARDAAKEGTHANEQPGDERGDERENDGQEGAFVSFFRGSAPAQNREDAEKLETLEMKKSRAVWSSILRGAVERQERLAAAAQKVEEFCLAVETPRRKLPQTPGDTRADAAANDREGDGQEAVGRIDVEEIRRNSTAFLSACSLLCDPLFTPGMEVSTANEHTLLFDPPPLQLLPPRERFQLLPVFSAVVPGTATESEDGVAAVSRSLSLDQPPGVCTPAAGLLEPPRESSDDGLSFKTVSKNLQTWLGRSGAVVAGALDGGNRSFSPVSDSVDKTGQRSLTESGERSVSSAASLPSPSTSLRWASFSQSSASQTPKTPSRGTDACALPDSEARSKNKETDTLEGTNPAGLGAAVHVDAFARHMGHMGSFFGRHMEQVQNRVSEVVRKGIARIDEVGTDDKGRNRDAETERPAHL</sequence>
<keyword evidence="1" id="KW-0175">Coiled coil</keyword>
<feature type="compositionally biased region" description="Polar residues" evidence="2">
    <location>
        <begin position="1774"/>
        <end position="1789"/>
    </location>
</feature>
<feature type="compositionally biased region" description="Low complexity" evidence="2">
    <location>
        <begin position="1756"/>
        <end position="1770"/>
    </location>
</feature>
<feature type="compositionally biased region" description="Basic and acidic residues" evidence="2">
    <location>
        <begin position="153"/>
        <end position="169"/>
    </location>
</feature>
<evidence type="ECO:0000256" key="1">
    <source>
        <dbReference type="SAM" id="Coils"/>
    </source>
</evidence>
<gene>
    <name evidence="3" type="ORF">TGVAND_290310</name>
</gene>
<evidence type="ECO:0000256" key="2">
    <source>
        <dbReference type="SAM" id="MobiDB-lite"/>
    </source>
</evidence>
<feature type="compositionally biased region" description="Basic and acidic residues" evidence="2">
    <location>
        <begin position="1574"/>
        <end position="1588"/>
    </location>
</feature>
<organism evidence="3 4">
    <name type="scientific">Toxoplasma gondii VAND</name>
    <dbReference type="NCBI Taxonomy" id="933077"/>
    <lineage>
        <taxon>Eukaryota</taxon>
        <taxon>Sar</taxon>
        <taxon>Alveolata</taxon>
        <taxon>Apicomplexa</taxon>
        <taxon>Conoidasida</taxon>
        <taxon>Coccidia</taxon>
        <taxon>Eucoccidiorida</taxon>
        <taxon>Eimeriorina</taxon>
        <taxon>Sarcocystidae</taxon>
        <taxon>Toxoplasma</taxon>
    </lineage>
</organism>
<comment type="caution">
    <text evidence="3">The sequence shown here is derived from an EMBL/GenBank/DDBJ whole genome shotgun (WGS) entry which is preliminary data.</text>
</comment>
<feature type="region of interest" description="Disordered" evidence="2">
    <location>
        <begin position="1305"/>
        <end position="1334"/>
    </location>
</feature>
<feature type="compositionally biased region" description="Basic and acidic residues" evidence="2">
    <location>
        <begin position="1799"/>
        <end position="1809"/>
    </location>
</feature>
<dbReference type="OrthoDB" id="332620at2759"/>
<feature type="region of interest" description="Disordered" evidence="2">
    <location>
        <begin position="1859"/>
        <end position="1883"/>
    </location>
</feature>
<protein>
    <submittedName>
        <fullName evidence="3">Uncharacterized protein</fullName>
    </submittedName>
</protein>
<feature type="region of interest" description="Disordered" evidence="2">
    <location>
        <begin position="1472"/>
        <end position="1495"/>
    </location>
</feature>
<feature type="region of interest" description="Disordered" evidence="2">
    <location>
        <begin position="1023"/>
        <end position="1042"/>
    </location>
</feature>
<reference evidence="3 4" key="2">
    <citation type="journal article" date="2015" name="Eukaryot. Cell">
        <title>Genetic mapping reveals that sinefungin resistance in Toxoplasma gondii is controlled by a putative amino acid transporter locus that can be used as a negative selectable marker.</title>
        <authorList>
            <person name="Behnke M.S."/>
            <person name="Khan A."/>
            <person name="Sibley L.D."/>
        </authorList>
    </citation>
    <scope>NUCLEOTIDE SEQUENCE [LARGE SCALE GENOMIC DNA]</scope>
    <source>
        <strain evidence="3 4">VAND</strain>
    </source>
</reference>
<proteinExistence type="predicted"/>
<reference evidence="3 4" key="1">
    <citation type="submission" date="2014-08" db="EMBL/GenBank/DDBJ databases">
        <authorList>
            <person name="Sibley D."/>
            <person name="Venepally P."/>
            <person name="Karamycheva S."/>
            <person name="Hadjithomas M."/>
            <person name="Khan A."/>
            <person name="Brunk B."/>
            <person name="Roos D."/>
            <person name="Caler E."/>
            <person name="Lorenzi H."/>
        </authorList>
    </citation>
    <scope>NUCLEOTIDE SEQUENCE [LARGE SCALE GENOMIC DNA]</scope>
    <source>
        <strain evidence="3 4">VAND</strain>
    </source>
</reference>
<feature type="region of interest" description="Disordered" evidence="2">
    <location>
        <begin position="949"/>
        <end position="979"/>
    </location>
</feature>
<evidence type="ECO:0000313" key="3">
    <source>
        <dbReference type="EMBL" id="KFH09108.1"/>
    </source>
</evidence>
<dbReference type="Proteomes" id="UP000028840">
    <property type="component" value="Unassembled WGS sequence"/>
</dbReference>
<name>A0A086Q926_TOXGO</name>
<feature type="compositionally biased region" description="Basic and acidic residues" evidence="2">
    <location>
        <begin position="183"/>
        <end position="207"/>
    </location>
</feature>
<dbReference type="EMBL" id="AEYJ02000570">
    <property type="protein sequence ID" value="KFH09108.1"/>
    <property type="molecule type" value="Genomic_DNA"/>
</dbReference>
<feature type="region of interest" description="Disordered" evidence="2">
    <location>
        <begin position="1565"/>
        <end position="1588"/>
    </location>
</feature>
<feature type="compositionally biased region" description="Low complexity" evidence="2">
    <location>
        <begin position="283"/>
        <end position="295"/>
    </location>
</feature>
<accession>A0A086Q926</accession>